<feature type="domain" description="tRNA-specific 2-thiouridylase MnmA-like central" evidence="12">
    <location>
        <begin position="218"/>
        <end position="280"/>
    </location>
</feature>
<reference evidence="14" key="1">
    <citation type="submission" date="2025-08" db="UniProtKB">
        <authorList>
            <consortium name="RefSeq"/>
        </authorList>
    </citation>
    <scope>IDENTIFICATION</scope>
    <source>
        <tissue evidence="14">Muscle</tissue>
    </source>
</reference>
<evidence type="ECO:0000256" key="3">
    <source>
        <dbReference type="ARBA" id="ARBA00011953"/>
    </source>
</evidence>
<dbReference type="RefSeq" id="XP_022253209.1">
    <property type="nucleotide sequence ID" value="XM_022397501.1"/>
</dbReference>
<keyword evidence="9" id="KW-0694">RNA-binding</keyword>
<evidence type="ECO:0000256" key="10">
    <source>
        <dbReference type="ARBA" id="ARBA00023157"/>
    </source>
</evidence>
<dbReference type="PANTHER" id="PTHR11933:SF5">
    <property type="entry name" value="MITOCHONDRIAL TRNA-SPECIFIC 2-THIOURIDYLASE 1"/>
    <property type="match status" value="1"/>
</dbReference>
<dbReference type="Proteomes" id="UP000694941">
    <property type="component" value="Unplaced"/>
</dbReference>
<keyword evidence="10" id="KW-1015">Disulfide bond</keyword>
<evidence type="ECO:0000256" key="11">
    <source>
        <dbReference type="ARBA" id="ARBA00049564"/>
    </source>
</evidence>
<evidence type="ECO:0000256" key="2">
    <source>
        <dbReference type="ARBA" id="ARBA00006191"/>
    </source>
</evidence>
<comment type="similarity">
    <text evidence="2">Belongs to the MnmA/TRMU family.</text>
</comment>
<keyword evidence="5" id="KW-0808">Transferase</keyword>
<name>A0ABM1TBF3_LIMPO</name>
<keyword evidence="7" id="KW-0547">Nucleotide-binding</keyword>
<dbReference type="NCBIfam" id="NF001138">
    <property type="entry name" value="PRK00143.1"/>
    <property type="match status" value="1"/>
</dbReference>
<comment type="function">
    <text evidence="1">Catalyzes the 2-thiolation of uridine at the wobble position (U34) of mitochondrial tRNA(Lys), tRNA(Glu) and tRNA(Gln). Required for the formation of 5-taurinomethyl-2-thiouridine (tm5s2U) of mitochondrial tRNA(Lys), tRNA(Glu), and tRNA(Gln) at the wobble position. ATP is required to activate the C2 atom of the wobble base.</text>
</comment>
<accession>A0ABM1TBF3</accession>
<dbReference type="NCBIfam" id="TIGR00420">
    <property type="entry name" value="trmU"/>
    <property type="match status" value="1"/>
</dbReference>
<dbReference type="Gene3D" id="3.40.50.620">
    <property type="entry name" value="HUPs"/>
    <property type="match status" value="1"/>
</dbReference>
<dbReference type="Pfam" id="PF20259">
    <property type="entry name" value="tRNA_Me_trans_M"/>
    <property type="match status" value="1"/>
</dbReference>
<dbReference type="PANTHER" id="PTHR11933">
    <property type="entry name" value="TRNA 5-METHYLAMINOMETHYL-2-THIOURIDYLATE -METHYLTRANSFERASE"/>
    <property type="match status" value="1"/>
</dbReference>
<dbReference type="Gene3D" id="2.30.30.280">
    <property type="entry name" value="Adenine nucleotide alpha hydrolases-like domains"/>
    <property type="match status" value="1"/>
</dbReference>
<dbReference type="EC" id="2.8.1.14" evidence="3"/>
<evidence type="ECO:0000256" key="4">
    <source>
        <dbReference type="ARBA" id="ARBA00022555"/>
    </source>
</evidence>
<proteinExistence type="inferred from homology"/>
<keyword evidence="4" id="KW-0820">tRNA-binding</keyword>
<organism evidence="13 14">
    <name type="scientific">Limulus polyphemus</name>
    <name type="common">Atlantic horseshoe crab</name>
    <dbReference type="NCBI Taxonomy" id="6850"/>
    <lineage>
        <taxon>Eukaryota</taxon>
        <taxon>Metazoa</taxon>
        <taxon>Ecdysozoa</taxon>
        <taxon>Arthropoda</taxon>
        <taxon>Chelicerata</taxon>
        <taxon>Merostomata</taxon>
        <taxon>Xiphosura</taxon>
        <taxon>Limulidae</taxon>
        <taxon>Limulus</taxon>
    </lineage>
</organism>
<evidence type="ECO:0000256" key="6">
    <source>
        <dbReference type="ARBA" id="ARBA00022694"/>
    </source>
</evidence>
<evidence type="ECO:0000256" key="7">
    <source>
        <dbReference type="ARBA" id="ARBA00022741"/>
    </source>
</evidence>
<keyword evidence="6" id="KW-0819">tRNA processing</keyword>
<dbReference type="Pfam" id="PF03054">
    <property type="entry name" value="tRNA_Me_trans"/>
    <property type="match status" value="1"/>
</dbReference>
<evidence type="ECO:0000313" key="13">
    <source>
        <dbReference type="Proteomes" id="UP000694941"/>
    </source>
</evidence>
<dbReference type="InterPro" id="IPR023382">
    <property type="entry name" value="MnmA-like_central_sf"/>
</dbReference>
<evidence type="ECO:0000256" key="1">
    <source>
        <dbReference type="ARBA" id="ARBA00003986"/>
    </source>
</evidence>
<evidence type="ECO:0000259" key="12">
    <source>
        <dbReference type="Pfam" id="PF20259"/>
    </source>
</evidence>
<gene>
    <name evidence="14" type="primary">LOC106469091</name>
</gene>
<comment type="catalytic activity">
    <reaction evidence="11">
        <text>5-taurinomethyluridine(34) in tRNA + S-sulfanyl-L-cysteinyl-[protein] + AH2 + ATP = 5-taurinomethyl-2-thiouridine(34) in tRNA + L-cysteinyl-[protein] + A + AMP + diphosphate + H(+)</text>
        <dbReference type="Rhea" id="RHEA:47040"/>
        <dbReference type="Rhea" id="RHEA-COMP:10131"/>
        <dbReference type="Rhea" id="RHEA-COMP:11726"/>
        <dbReference type="Rhea" id="RHEA-COMP:11732"/>
        <dbReference type="Rhea" id="RHEA-COMP:11733"/>
        <dbReference type="ChEBI" id="CHEBI:13193"/>
        <dbReference type="ChEBI" id="CHEBI:15378"/>
        <dbReference type="ChEBI" id="CHEBI:17499"/>
        <dbReference type="ChEBI" id="CHEBI:29950"/>
        <dbReference type="ChEBI" id="CHEBI:30616"/>
        <dbReference type="ChEBI" id="CHEBI:33019"/>
        <dbReference type="ChEBI" id="CHEBI:61963"/>
        <dbReference type="ChEBI" id="CHEBI:87171"/>
        <dbReference type="ChEBI" id="CHEBI:87172"/>
        <dbReference type="ChEBI" id="CHEBI:456215"/>
        <dbReference type="EC" id="2.8.1.14"/>
    </reaction>
</comment>
<dbReference type="SUPFAM" id="SSF52402">
    <property type="entry name" value="Adenine nucleotide alpha hydrolases-like"/>
    <property type="match status" value="1"/>
</dbReference>
<dbReference type="InterPro" id="IPR004506">
    <property type="entry name" value="MnmA-like"/>
</dbReference>
<dbReference type="GeneID" id="106469091"/>
<dbReference type="InterPro" id="IPR014729">
    <property type="entry name" value="Rossmann-like_a/b/a_fold"/>
</dbReference>
<protein>
    <recommendedName>
        <fullName evidence="3">tRNA-5-taurinomethyluridine 2-sulfurtransferase</fullName>
        <ecNumber evidence="3">2.8.1.14</ecNumber>
    </recommendedName>
</protein>
<keyword evidence="13" id="KW-1185">Reference proteome</keyword>
<keyword evidence="8" id="KW-0067">ATP-binding</keyword>
<evidence type="ECO:0000256" key="9">
    <source>
        <dbReference type="ARBA" id="ARBA00022884"/>
    </source>
</evidence>
<dbReference type="CDD" id="cd01998">
    <property type="entry name" value="MnmA_TRMU-like"/>
    <property type="match status" value="1"/>
</dbReference>
<evidence type="ECO:0000313" key="14">
    <source>
        <dbReference type="RefSeq" id="XP_022253209.1"/>
    </source>
</evidence>
<evidence type="ECO:0000256" key="8">
    <source>
        <dbReference type="ARBA" id="ARBA00022840"/>
    </source>
</evidence>
<evidence type="ECO:0000256" key="5">
    <source>
        <dbReference type="ARBA" id="ARBA00022679"/>
    </source>
</evidence>
<sequence>MTAMFPVRKVVCGISGGVDSSVAALLLKRKGYDVLGVFMRNWDIADETGHCSIDKDKEDAEYVCRKIGIPLQEVNFVRHYWNEVFSDLIEDYQNGLTPNPDILCNKSIKFNIFYDYATENLGADAIATGHYARTSFGEDLEYYQENKRVRLLKAVDGGKDQTFFLSQVPQKSLQRTLFPLGGITKNSVKKIALHAGLNYIAKKKESTGICFIGKRNFQDFIKDYVKPKPGNFVDVETGEVVGTHAGIHFWTMGQRCHIPGLHTAYFVADKDMKTQDILVASLLYGIFL</sequence>
<dbReference type="InterPro" id="IPR046884">
    <property type="entry name" value="MnmA-like_central"/>
</dbReference>